<dbReference type="Proteomes" id="UP001596267">
    <property type="component" value="Unassembled WGS sequence"/>
</dbReference>
<keyword evidence="4" id="KW-1185">Reference proteome</keyword>
<keyword evidence="1" id="KW-1133">Transmembrane helix</keyword>
<evidence type="ECO:0000259" key="2">
    <source>
        <dbReference type="Pfam" id="PF02698"/>
    </source>
</evidence>
<name>A0ABW1WDW8_9BACL</name>
<keyword evidence="1" id="KW-0472">Membrane</keyword>
<reference evidence="4" key="1">
    <citation type="journal article" date="2019" name="Int. J. Syst. Evol. Microbiol.">
        <title>The Global Catalogue of Microorganisms (GCM) 10K type strain sequencing project: providing services to taxonomists for standard genome sequencing and annotation.</title>
        <authorList>
            <consortium name="The Broad Institute Genomics Platform"/>
            <consortium name="The Broad Institute Genome Sequencing Center for Infectious Disease"/>
            <person name="Wu L."/>
            <person name="Ma J."/>
        </authorList>
    </citation>
    <scope>NUCLEOTIDE SEQUENCE [LARGE SCALE GENOMIC DNA]</scope>
    <source>
        <strain evidence="4">CCUG 42001</strain>
    </source>
</reference>
<dbReference type="Gene3D" id="3.40.50.620">
    <property type="entry name" value="HUPs"/>
    <property type="match status" value="1"/>
</dbReference>
<dbReference type="PANTHER" id="PTHR30336">
    <property type="entry name" value="INNER MEMBRANE PROTEIN, PROBABLE PERMEASE"/>
    <property type="match status" value="1"/>
</dbReference>
<dbReference type="PANTHER" id="PTHR30336:SF4">
    <property type="entry name" value="ENVELOPE BIOGENESIS FACTOR ELYC"/>
    <property type="match status" value="1"/>
</dbReference>
<dbReference type="InterPro" id="IPR003848">
    <property type="entry name" value="DUF218"/>
</dbReference>
<sequence>MEYMIKFIYRFLLPPGLFVLVFALASFVLLRKKQRFGHLIGGMTLLMYLATIPLTGSLLIHPLENRYLPPAHPKGDVLVMLGGGATLDTPDMNGKGQLSGDAANRLLTTYRLYKQTKLPIILSGGKVYPDSGIEAEIGKRQLVALGVPKNKVIVEKKSITTKTNARNTKTILDHQHFVHPILVTSAFHMPRAVMTFNKLNVKVTPYPTDYLVSKRLAIYPGQFVPSEGGTVYTALKEYVGILASLF</sequence>
<protein>
    <submittedName>
        <fullName evidence="3">YdcF family protein</fullName>
    </submittedName>
</protein>
<gene>
    <name evidence="3" type="ORF">ACFP7A_09180</name>
</gene>
<evidence type="ECO:0000313" key="4">
    <source>
        <dbReference type="Proteomes" id="UP001596267"/>
    </source>
</evidence>
<dbReference type="InterPro" id="IPR014729">
    <property type="entry name" value="Rossmann-like_a/b/a_fold"/>
</dbReference>
<dbReference type="InterPro" id="IPR051599">
    <property type="entry name" value="Cell_Envelope_Assoc"/>
</dbReference>
<evidence type="ECO:0000256" key="1">
    <source>
        <dbReference type="SAM" id="Phobius"/>
    </source>
</evidence>
<dbReference type="Pfam" id="PF02698">
    <property type="entry name" value="DUF218"/>
    <property type="match status" value="1"/>
</dbReference>
<keyword evidence="1" id="KW-0812">Transmembrane</keyword>
<comment type="caution">
    <text evidence="3">The sequence shown here is derived from an EMBL/GenBank/DDBJ whole genome shotgun (WGS) entry which is preliminary data.</text>
</comment>
<proteinExistence type="predicted"/>
<dbReference type="CDD" id="cd06259">
    <property type="entry name" value="YdcF-like"/>
    <property type="match status" value="1"/>
</dbReference>
<evidence type="ECO:0000313" key="3">
    <source>
        <dbReference type="EMBL" id="MFC6386776.1"/>
    </source>
</evidence>
<organism evidence="3 4">
    <name type="scientific">Sporolactobacillus kofuensis</name>
    <dbReference type="NCBI Taxonomy" id="269672"/>
    <lineage>
        <taxon>Bacteria</taxon>
        <taxon>Bacillati</taxon>
        <taxon>Bacillota</taxon>
        <taxon>Bacilli</taxon>
        <taxon>Bacillales</taxon>
        <taxon>Sporolactobacillaceae</taxon>
        <taxon>Sporolactobacillus</taxon>
    </lineage>
</organism>
<feature type="domain" description="DUF218" evidence="2">
    <location>
        <begin position="76"/>
        <end position="240"/>
    </location>
</feature>
<dbReference type="EMBL" id="JBHSTQ010000008">
    <property type="protein sequence ID" value="MFC6386776.1"/>
    <property type="molecule type" value="Genomic_DNA"/>
</dbReference>
<feature type="transmembrane region" description="Helical" evidence="1">
    <location>
        <begin position="36"/>
        <end position="60"/>
    </location>
</feature>
<feature type="transmembrane region" description="Helical" evidence="1">
    <location>
        <begin position="7"/>
        <end position="30"/>
    </location>
</feature>
<dbReference type="RefSeq" id="WP_253054715.1">
    <property type="nucleotide sequence ID" value="NZ_JAMXWN010000008.1"/>
</dbReference>
<accession>A0ABW1WDW8</accession>